<protein>
    <recommendedName>
        <fullName evidence="1">Polymerase nucleotidyl transferase domain-containing protein</fullName>
    </recommendedName>
</protein>
<evidence type="ECO:0000259" key="1">
    <source>
        <dbReference type="Pfam" id="PF01909"/>
    </source>
</evidence>
<accession>A0A0W8F3X0</accession>
<dbReference type="Gene3D" id="3.30.460.10">
    <property type="entry name" value="Beta Polymerase, domain 2"/>
    <property type="match status" value="1"/>
</dbReference>
<comment type="caution">
    <text evidence="2">The sequence shown here is derived from an EMBL/GenBank/DDBJ whole genome shotgun (WGS) entry which is preliminary data.</text>
</comment>
<dbReference type="EMBL" id="LNQE01001547">
    <property type="protein sequence ID" value="KUG15588.1"/>
    <property type="molecule type" value="Genomic_DNA"/>
</dbReference>
<dbReference type="SUPFAM" id="SSF81301">
    <property type="entry name" value="Nucleotidyltransferase"/>
    <property type="match status" value="1"/>
</dbReference>
<dbReference type="InterPro" id="IPR002934">
    <property type="entry name" value="Polymerase_NTP_transf_dom"/>
</dbReference>
<name>A0A0W8F3X0_9ZZZZ</name>
<reference evidence="2" key="1">
    <citation type="journal article" date="2015" name="Proc. Natl. Acad. Sci. U.S.A.">
        <title>Networks of energetic and metabolic interactions define dynamics in microbial communities.</title>
        <authorList>
            <person name="Embree M."/>
            <person name="Liu J.K."/>
            <person name="Al-Bassam M.M."/>
            <person name="Zengler K."/>
        </authorList>
    </citation>
    <scope>NUCLEOTIDE SEQUENCE</scope>
</reference>
<dbReference type="InterPro" id="IPR043519">
    <property type="entry name" value="NT_sf"/>
</dbReference>
<feature type="domain" description="Polymerase nucleotidyl transferase" evidence="1">
    <location>
        <begin position="4"/>
        <end position="36"/>
    </location>
</feature>
<dbReference type="GO" id="GO:0016779">
    <property type="term" value="F:nucleotidyltransferase activity"/>
    <property type="evidence" value="ECO:0007669"/>
    <property type="project" value="InterPro"/>
</dbReference>
<evidence type="ECO:0000313" key="2">
    <source>
        <dbReference type="EMBL" id="KUG15588.1"/>
    </source>
</evidence>
<gene>
    <name evidence="2" type="ORF">ASZ90_014735</name>
</gene>
<sequence length="43" mass="4847">MSRYFVKKIGVFGSVSRGDQTEGSDIDILVEFSQPVGFFLFLE</sequence>
<dbReference type="AlphaFoldDB" id="A0A0W8F3X0"/>
<proteinExistence type="predicted"/>
<organism evidence="2">
    <name type="scientific">hydrocarbon metagenome</name>
    <dbReference type="NCBI Taxonomy" id="938273"/>
    <lineage>
        <taxon>unclassified sequences</taxon>
        <taxon>metagenomes</taxon>
        <taxon>ecological metagenomes</taxon>
    </lineage>
</organism>
<dbReference type="CDD" id="cd05403">
    <property type="entry name" value="NT_KNTase_like"/>
    <property type="match status" value="1"/>
</dbReference>
<dbReference type="Pfam" id="PF01909">
    <property type="entry name" value="NTP_transf_2"/>
    <property type="match status" value="1"/>
</dbReference>